<dbReference type="Pfam" id="PF12796">
    <property type="entry name" value="Ank_2"/>
    <property type="match status" value="1"/>
</dbReference>
<sequence>MPPKKAPPKPTKATTSKVPAKGATGKTAAAKKPAASGKSVASKAAPAKEKQNKTKEASKPVREWTPKDDAAKKIQTMVRGFLARRRLQRERKRKEEYEQQMEQLEKEAFTKLVRMEQEQAEKDRKKDEEERRRKREAEKRKKRMLEAAFDGDNDEMLNIISEVKELDDQNDIGTDSIGLALRAKHELDIIDCEDANNNTPLSEAAGGGHVDTIKLLIERGANPNSQGHFLRTPLYRAAFAGHMEACQTLLQFGADPRIYASDGQTPGQLAVFTSSSLKCISVLQCIKLEEEIAGAEADYRTWQKKTIKDAEAELEFVKMECEKARDKLALVSSGQTSIFLRYRDTNYVDALNPINMEKEKLRLALLGSLRYGKPLVLDMHEVDMFHQCQVKFDEIMPGLTDDIMDKSILKDDVFTKLIKDGDGPDYNKNNFNDLRLSHFLFVIMTKNPFPDDELIERTYPIRIHIPV</sequence>
<feature type="repeat" description="ANK" evidence="3">
    <location>
        <begin position="229"/>
        <end position="261"/>
    </location>
</feature>
<protein>
    <submittedName>
        <fullName evidence="6">Uncharacterized protein</fullName>
    </submittedName>
</protein>
<evidence type="ECO:0000256" key="2">
    <source>
        <dbReference type="ARBA" id="ARBA00023043"/>
    </source>
</evidence>
<dbReference type="AlphaFoldDB" id="A0AAD9JMJ2"/>
<feature type="compositionally biased region" description="Low complexity" evidence="5">
    <location>
        <begin position="11"/>
        <end position="45"/>
    </location>
</feature>
<proteinExistence type="predicted"/>
<evidence type="ECO:0000256" key="1">
    <source>
        <dbReference type="ARBA" id="ARBA00022737"/>
    </source>
</evidence>
<dbReference type="PANTHER" id="PTHR24126">
    <property type="entry name" value="ANKYRIN REPEAT, PH AND SEC7 DOMAIN CONTAINING PROTEIN SECG-RELATED"/>
    <property type="match status" value="1"/>
</dbReference>
<gene>
    <name evidence="6" type="ORF">LSH36_229g00025</name>
</gene>
<reference evidence="6" key="1">
    <citation type="journal article" date="2023" name="Mol. Biol. Evol.">
        <title>Third-Generation Sequencing Reveals the Adaptive Role of the Epigenome in Three Deep-Sea Polychaetes.</title>
        <authorList>
            <person name="Perez M."/>
            <person name="Aroh O."/>
            <person name="Sun Y."/>
            <person name="Lan Y."/>
            <person name="Juniper S.K."/>
            <person name="Young C.R."/>
            <person name="Angers B."/>
            <person name="Qian P.Y."/>
        </authorList>
    </citation>
    <scope>NUCLEOTIDE SEQUENCE</scope>
    <source>
        <strain evidence="6">P08H-3</strain>
    </source>
</reference>
<dbReference type="InterPro" id="IPR000048">
    <property type="entry name" value="IQ_motif_EF-hand-BS"/>
</dbReference>
<feature type="repeat" description="ANK" evidence="3">
    <location>
        <begin position="196"/>
        <end position="228"/>
    </location>
</feature>
<feature type="compositionally biased region" description="Pro residues" evidence="5">
    <location>
        <begin position="1"/>
        <end position="10"/>
    </location>
</feature>
<evidence type="ECO:0000256" key="3">
    <source>
        <dbReference type="PROSITE-ProRule" id="PRU00023"/>
    </source>
</evidence>
<feature type="compositionally biased region" description="Basic and acidic residues" evidence="5">
    <location>
        <begin position="46"/>
        <end position="72"/>
    </location>
</feature>
<dbReference type="PROSITE" id="PS50088">
    <property type="entry name" value="ANK_REPEAT"/>
    <property type="match status" value="2"/>
</dbReference>
<name>A0AAD9JMJ2_9ANNE</name>
<dbReference type="Proteomes" id="UP001208570">
    <property type="component" value="Unassembled WGS sequence"/>
</dbReference>
<dbReference type="InterPro" id="IPR036770">
    <property type="entry name" value="Ankyrin_rpt-contain_sf"/>
</dbReference>
<dbReference type="PROSITE" id="PS50297">
    <property type="entry name" value="ANK_REP_REGION"/>
    <property type="match status" value="2"/>
</dbReference>
<dbReference type="Gene3D" id="1.20.5.190">
    <property type="match status" value="1"/>
</dbReference>
<keyword evidence="7" id="KW-1185">Reference proteome</keyword>
<dbReference type="SUPFAM" id="SSF48403">
    <property type="entry name" value="Ankyrin repeat"/>
    <property type="match status" value="1"/>
</dbReference>
<dbReference type="PANTHER" id="PTHR24126:SF14">
    <property type="entry name" value="ANK_REP_REGION DOMAIN-CONTAINING PROTEIN"/>
    <property type="match status" value="1"/>
</dbReference>
<dbReference type="Pfam" id="PF00612">
    <property type="entry name" value="IQ"/>
    <property type="match status" value="1"/>
</dbReference>
<evidence type="ECO:0000313" key="7">
    <source>
        <dbReference type="Proteomes" id="UP001208570"/>
    </source>
</evidence>
<comment type="caution">
    <text evidence="6">The sequence shown here is derived from an EMBL/GenBank/DDBJ whole genome shotgun (WGS) entry which is preliminary data.</text>
</comment>
<keyword evidence="1" id="KW-0677">Repeat</keyword>
<dbReference type="EMBL" id="JAODUP010000229">
    <property type="protein sequence ID" value="KAK2155851.1"/>
    <property type="molecule type" value="Genomic_DNA"/>
</dbReference>
<dbReference type="SMART" id="SM00015">
    <property type="entry name" value="IQ"/>
    <property type="match status" value="1"/>
</dbReference>
<dbReference type="SMART" id="SM00248">
    <property type="entry name" value="ANK"/>
    <property type="match status" value="2"/>
</dbReference>
<evidence type="ECO:0000313" key="6">
    <source>
        <dbReference type="EMBL" id="KAK2155851.1"/>
    </source>
</evidence>
<keyword evidence="4" id="KW-0175">Coiled coil</keyword>
<dbReference type="PROSITE" id="PS50096">
    <property type="entry name" value="IQ"/>
    <property type="match status" value="1"/>
</dbReference>
<feature type="region of interest" description="Disordered" evidence="5">
    <location>
        <begin position="1"/>
        <end position="72"/>
    </location>
</feature>
<keyword evidence="2 3" id="KW-0040">ANK repeat</keyword>
<evidence type="ECO:0000256" key="4">
    <source>
        <dbReference type="SAM" id="Coils"/>
    </source>
</evidence>
<organism evidence="6 7">
    <name type="scientific">Paralvinella palmiformis</name>
    <dbReference type="NCBI Taxonomy" id="53620"/>
    <lineage>
        <taxon>Eukaryota</taxon>
        <taxon>Metazoa</taxon>
        <taxon>Spiralia</taxon>
        <taxon>Lophotrochozoa</taxon>
        <taxon>Annelida</taxon>
        <taxon>Polychaeta</taxon>
        <taxon>Sedentaria</taxon>
        <taxon>Canalipalpata</taxon>
        <taxon>Terebellida</taxon>
        <taxon>Terebelliformia</taxon>
        <taxon>Alvinellidae</taxon>
        <taxon>Paralvinella</taxon>
    </lineage>
</organism>
<dbReference type="Gene3D" id="1.25.40.20">
    <property type="entry name" value="Ankyrin repeat-containing domain"/>
    <property type="match status" value="1"/>
</dbReference>
<feature type="compositionally biased region" description="Basic and acidic residues" evidence="5">
    <location>
        <begin position="116"/>
        <end position="139"/>
    </location>
</feature>
<feature type="coiled-coil region" evidence="4">
    <location>
        <begin position="285"/>
        <end position="327"/>
    </location>
</feature>
<feature type="region of interest" description="Disordered" evidence="5">
    <location>
        <begin position="116"/>
        <end position="140"/>
    </location>
</feature>
<evidence type="ECO:0000256" key="5">
    <source>
        <dbReference type="SAM" id="MobiDB-lite"/>
    </source>
</evidence>
<accession>A0AAD9JMJ2</accession>
<dbReference type="InterPro" id="IPR002110">
    <property type="entry name" value="Ankyrin_rpt"/>
</dbReference>